<dbReference type="EMBL" id="CAXKWB010028641">
    <property type="protein sequence ID" value="CAL4133931.1"/>
    <property type="molecule type" value="Genomic_DNA"/>
</dbReference>
<dbReference type="AlphaFoldDB" id="A0AAV2RQJ4"/>
<comment type="caution">
    <text evidence="2">The sequence shown here is derived from an EMBL/GenBank/DDBJ whole genome shotgun (WGS) entry which is preliminary data.</text>
</comment>
<evidence type="ECO:0000256" key="1">
    <source>
        <dbReference type="SAM" id="MobiDB-lite"/>
    </source>
</evidence>
<protein>
    <submittedName>
        <fullName evidence="2">Uncharacterized protein</fullName>
    </submittedName>
</protein>
<dbReference type="Gene3D" id="1.20.1020.10">
    <property type="entry name" value="TAZ domain"/>
    <property type="match status" value="1"/>
</dbReference>
<dbReference type="InterPro" id="IPR035898">
    <property type="entry name" value="TAZ_dom_sf"/>
</dbReference>
<dbReference type="Proteomes" id="UP001497623">
    <property type="component" value="Unassembled WGS sequence"/>
</dbReference>
<proteinExistence type="predicted"/>
<keyword evidence="3" id="KW-1185">Reference proteome</keyword>
<feature type="region of interest" description="Disordered" evidence="1">
    <location>
        <begin position="212"/>
        <end position="239"/>
    </location>
</feature>
<evidence type="ECO:0000313" key="2">
    <source>
        <dbReference type="EMBL" id="CAL4133931.1"/>
    </source>
</evidence>
<sequence>MTSSLCLDLRAVAEPGLPHNTDNPEHSVVDNSSDEVDLHLDIKQQTDKFNKKLSMHDDGYDTQESTDDLTPEVLEAKESVFRFDSVGKDNYGIERNTSIVADIQKRERDARNYVKSILVIGTASVALSTIHESYVGYCETNGTKALQLSQLKCLLKNEFPLAVIQNKIVNGIKTCMLIGIQLLVISGVNQNELGKGINAQVSVSDHSHILNEESSDQGYNSDNSQTDESNLSEATQNNGSSKFDLKYEQINSDPVDLSIRRPQQLIGGNSAGFRLIEPFYATEAEPASKIREIRREAHRYQQQVENRSTTFENVNQNSTMTAEDEVESCKGAAKRLSHVITWMKDNGHTKILLRDFAHSASCLVAKCSPFCMMFRRVRRHVVGAKHQCVLLRLYSLLLRLHVNLCNNDNCGLQACPTLRANKSVKRSASEEANSVAKRPSHVTMIQSDRVVPNPLLFPTPASNHTGNQVVVLVALPANRREVTSVGKLKIQK</sequence>
<organism evidence="2 3">
    <name type="scientific">Meganyctiphanes norvegica</name>
    <name type="common">Northern krill</name>
    <name type="synonym">Thysanopoda norvegica</name>
    <dbReference type="NCBI Taxonomy" id="48144"/>
    <lineage>
        <taxon>Eukaryota</taxon>
        <taxon>Metazoa</taxon>
        <taxon>Ecdysozoa</taxon>
        <taxon>Arthropoda</taxon>
        <taxon>Crustacea</taxon>
        <taxon>Multicrustacea</taxon>
        <taxon>Malacostraca</taxon>
        <taxon>Eumalacostraca</taxon>
        <taxon>Eucarida</taxon>
        <taxon>Euphausiacea</taxon>
        <taxon>Euphausiidae</taxon>
        <taxon>Meganyctiphanes</taxon>
    </lineage>
</organism>
<evidence type="ECO:0000313" key="3">
    <source>
        <dbReference type="Proteomes" id="UP001497623"/>
    </source>
</evidence>
<name>A0AAV2RQJ4_MEGNR</name>
<reference evidence="2 3" key="1">
    <citation type="submission" date="2024-05" db="EMBL/GenBank/DDBJ databases">
        <authorList>
            <person name="Wallberg A."/>
        </authorList>
    </citation>
    <scope>NUCLEOTIDE SEQUENCE [LARGE SCALE GENOMIC DNA]</scope>
</reference>
<accession>A0AAV2RQJ4</accession>
<feature type="compositionally biased region" description="Polar residues" evidence="1">
    <location>
        <begin position="216"/>
        <end position="239"/>
    </location>
</feature>
<gene>
    <name evidence="2" type="ORF">MNOR_LOCUS27353</name>
</gene>